<keyword evidence="14 19" id="KW-1133">Transmembrane helix</keyword>
<evidence type="ECO:0000256" key="6">
    <source>
        <dbReference type="ARBA" id="ARBA00009530"/>
    </source>
</evidence>
<keyword evidence="15 19" id="KW-0472">Membrane</keyword>
<comment type="similarity">
    <text evidence="18">Belongs to the MoeA family.</text>
</comment>
<dbReference type="InterPro" id="IPR000612">
    <property type="entry name" value="PMP3"/>
</dbReference>
<proteinExistence type="inferred from homology"/>
<dbReference type="Pfam" id="PF03454">
    <property type="entry name" value="MoeA_C"/>
    <property type="match status" value="1"/>
</dbReference>
<dbReference type="AlphaFoldDB" id="A0A8H7ENG1"/>
<dbReference type="InterPro" id="IPR036425">
    <property type="entry name" value="MoaB/Mog-like_dom_sf"/>
</dbReference>
<comment type="similarity">
    <text evidence="4">In the N-terminal section; belongs to the MoaB/Mog family.</text>
</comment>
<feature type="transmembrane region" description="Helical" evidence="19">
    <location>
        <begin position="6"/>
        <end position="24"/>
    </location>
</feature>
<evidence type="ECO:0000313" key="21">
    <source>
        <dbReference type="EMBL" id="KAF7722757.1"/>
    </source>
</evidence>
<name>A0A8H7ENG1_9FUNG</name>
<dbReference type="PROSITE" id="PS01078">
    <property type="entry name" value="MOCF_BIOSYNTHESIS_1"/>
    <property type="match status" value="1"/>
</dbReference>
<dbReference type="Gene3D" id="2.170.190.11">
    <property type="entry name" value="Molybdopterin biosynthesis moea protein, domain 3"/>
    <property type="match status" value="1"/>
</dbReference>
<feature type="transmembrane region" description="Helical" evidence="19">
    <location>
        <begin position="36"/>
        <end position="54"/>
    </location>
</feature>
<dbReference type="InterPro" id="IPR038987">
    <property type="entry name" value="MoeA-like"/>
</dbReference>
<dbReference type="CDD" id="cd00887">
    <property type="entry name" value="MoeA"/>
    <property type="match status" value="1"/>
</dbReference>
<feature type="domain" description="MoaB/Mog" evidence="20">
    <location>
        <begin position="118"/>
        <end position="263"/>
    </location>
</feature>
<dbReference type="OrthoDB" id="4349954at2759"/>
<comment type="cofactor">
    <cofactor evidence="1 18">
        <name>Mg(2+)</name>
        <dbReference type="ChEBI" id="CHEBI:18420"/>
    </cofactor>
</comment>
<comment type="subcellular location">
    <subcellularLocation>
        <location evidence="2">Membrane</location>
    </subcellularLocation>
</comment>
<dbReference type="GO" id="GO:0006777">
    <property type="term" value="P:Mo-molybdopterin cofactor biosynthetic process"/>
    <property type="evidence" value="ECO:0007669"/>
    <property type="project" value="UniProtKB-UniRule"/>
</dbReference>
<evidence type="ECO:0000256" key="13">
    <source>
        <dbReference type="ARBA" id="ARBA00022842"/>
    </source>
</evidence>
<comment type="similarity">
    <text evidence="5">In the C-terminal section; belongs to the MoeA family.</text>
</comment>
<evidence type="ECO:0000256" key="4">
    <source>
        <dbReference type="ARBA" id="ARBA00007589"/>
    </source>
</evidence>
<dbReference type="InterPro" id="IPR036135">
    <property type="entry name" value="MoeA_linker/N_sf"/>
</dbReference>
<evidence type="ECO:0000256" key="9">
    <source>
        <dbReference type="ARBA" id="ARBA00022692"/>
    </source>
</evidence>
<dbReference type="PROSITE" id="PS01079">
    <property type="entry name" value="MOCF_BIOSYNTHESIS_2"/>
    <property type="match status" value="1"/>
</dbReference>
<evidence type="ECO:0000256" key="18">
    <source>
        <dbReference type="RuleBase" id="RU365090"/>
    </source>
</evidence>
<evidence type="ECO:0000256" key="11">
    <source>
        <dbReference type="ARBA" id="ARBA00022741"/>
    </source>
</evidence>
<dbReference type="SUPFAM" id="SSF63882">
    <property type="entry name" value="MoeA N-terminal region -like"/>
    <property type="match status" value="1"/>
</dbReference>
<keyword evidence="10 18" id="KW-0479">Metal-binding</keyword>
<comment type="catalytic activity">
    <reaction evidence="18">
        <text>adenylyl-molybdopterin + molybdate = Mo-molybdopterin + AMP + H(+)</text>
        <dbReference type="Rhea" id="RHEA:35047"/>
        <dbReference type="ChEBI" id="CHEBI:15378"/>
        <dbReference type="ChEBI" id="CHEBI:36264"/>
        <dbReference type="ChEBI" id="CHEBI:62727"/>
        <dbReference type="ChEBI" id="CHEBI:71302"/>
        <dbReference type="ChEBI" id="CHEBI:456215"/>
    </reaction>
</comment>
<evidence type="ECO:0000256" key="17">
    <source>
        <dbReference type="ARBA" id="ARBA00023268"/>
    </source>
</evidence>
<dbReference type="InterPro" id="IPR001453">
    <property type="entry name" value="MoaB/Mog_dom"/>
</dbReference>
<dbReference type="UniPathway" id="UPA00344"/>
<keyword evidence="8 18" id="KW-0808">Transferase</keyword>
<dbReference type="SUPFAM" id="SSF63867">
    <property type="entry name" value="MoeA C-terminal domain-like"/>
    <property type="match status" value="1"/>
</dbReference>
<feature type="domain" description="MoaB/Mog" evidence="20">
    <location>
        <begin position="507"/>
        <end position="652"/>
    </location>
</feature>
<sequence length="747" mass="80126">MTYSGRDIALFVVAFFIPPLAVLLKRGCGIDFLINICLWALGAIPGIVHAFYIVHKYNDNFEDIERGGLVYQQVPGEEPTRVTYGASNTAAIQYRTGVLTGKHSLHRSVIVRQEPHASLTTVSDTSSTDASLDKSGPLVKEILVDTHKYLVEQSGIVPDDPTAIRKTIEYWSDVLDLELIVLTGGTGFAERDTTPEVVASLLTRTTPGITHLLLSTSVAITPFAALSRPVTGIRNKTLIITLPGSPKACRENLAAVVNVIPHGLDLLRGRSVAKAHAQIQGHKGGHVCVHERDRSHTHHTGHSMKLGTPVTGRHRSSPYPLLAVEHAQKIIAEQMRPLGTVDLPLSQDLIGSVLAADVKALEPVPGYQCKLQALLTLAALLAEDGPGTYTVGSVSLAEPNDNGAQLQRGQIARVATGGMVPLGANAVVMVEDTKLVKASDDGKQELEVEILVQAQRDESIREVGSDCAVGDIVARQGQVISNVGGELGSLASVGIKKVPVYRKPRVGVISSGNEVLDHHTTDKLKPGEIRDTNRITLLAAIQSAGFEPVDLGIVKDTVEDLEQHLRHALDKVDVLISTGGVSMGEADYIKPILEQKLNATIHFGRVLMKPGKPTTFATVSHDNTKKYIFALPGNPVSAMVTFYLFVLSALKQLAGYAQSQNTVVPVKLAHSIRLDSRPEFHRVRVSVGSSGFIAESTGKQQSSRLLSLSAANGLLQLPPKSEKQKELNKGDIVQCILIGSVNPAMGL</sequence>
<dbReference type="Gene3D" id="3.40.980.10">
    <property type="entry name" value="MoaB/Mog-like domain"/>
    <property type="match status" value="2"/>
</dbReference>
<evidence type="ECO:0000259" key="20">
    <source>
        <dbReference type="SMART" id="SM00852"/>
    </source>
</evidence>
<evidence type="ECO:0000256" key="2">
    <source>
        <dbReference type="ARBA" id="ARBA00004370"/>
    </source>
</evidence>
<dbReference type="InterPro" id="IPR005111">
    <property type="entry name" value="MoeA_C_domain_IV"/>
</dbReference>
<dbReference type="PANTHER" id="PTHR10192:SF5">
    <property type="entry name" value="GEPHYRIN"/>
    <property type="match status" value="1"/>
</dbReference>
<evidence type="ECO:0000313" key="22">
    <source>
        <dbReference type="Proteomes" id="UP000605846"/>
    </source>
</evidence>
<evidence type="ECO:0000256" key="12">
    <source>
        <dbReference type="ARBA" id="ARBA00022840"/>
    </source>
</evidence>
<dbReference type="SUPFAM" id="SSF53218">
    <property type="entry name" value="Molybdenum cofactor biosynthesis proteins"/>
    <property type="match status" value="2"/>
</dbReference>
<dbReference type="FunFam" id="2.40.340.10:FF:000007">
    <property type="entry name" value="Molybdopterin molybdenumtransferase"/>
    <property type="match status" value="1"/>
</dbReference>
<dbReference type="CDD" id="cd00886">
    <property type="entry name" value="MogA_MoaB"/>
    <property type="match status" value="1"/>
</dbReference>
<dbReference type="Pfam" id="PF00994">
    <property type="entry name" value="MoCF_biosynth"/>
    <property type="match status" value="2"/>
</dbReference>
<comment type="caution">
    <text evidence="21">The sequence shown here is derived from an EMBL/GenBank/DDBJ whole genome shotgun (WGS) entry which is preliminary data.</text>
</comment>
<dbReference type="InterPro" id="IPR005110">
    <property type="entry name" value="MoeA_linker/N"/>
</dbReference>
<comment type="catalytic activity">
    <reaction evidence="18">
        <text>molybdopterin + ATP + H(+) = adenylyl-molybdopterin + diphosphate</text>
        <dbReference type="Rhea" id="RHEA:31331"/>
        <dbReference type="ChEBI" id="CHEBI:15378"/>
        <dbReference type="ChEBI" id="CHEBI:30616"/>
        <dbReference type="ChEBI" id="CHEBI:33019"/>
        <dbReference type="ChEBI" id="CHEBI:58698"/>
        <dbReference type="ChEBI" id="CHEBI:62727"/>
    </reaction>
</comment>
<reference evidence="21" key="1">
    <citation type="submission" date="2020-01" db="EMBL/GenBank/DDBJ databases">
        <title>Genome Sequencing of Three Apophysomyces-Like Fungal Strains Confirms a Novel Fungal Genus in the Mucoromycota with divergent Burkholderia-like Endosymbiotic Bacteria.</title>
        <authorList>
            <person name="Stajich J.E."/>
            <person name="Macias A.M."/>
            <person name="Carter-House D."/>
            <person name="Lovett B."/>
            <person name="Kasson L.R."/>
            <person name="Berry K."/>
            <person name="Grigoriev I."/>
            <person name="Chang Y."/>
            <person name="Spatafora J."/>
            <person name="Kasson M.T."/>
        </authorList>
    </citation>
    <scope>NUCLEOTIDE SEQUENCE</scope>
    <source>
        <strain evidence="21">NRRL A-21654</strain>
    </source>
</reference>
<keyword evidence="7 18" id="KW-0500">Molybdenum</keyword>
<comment type="similarity">
    <text evidence="6">Belongs to the UPF0057 (PMP3) family.</text>
</comment>
<evidence type="ECO:0000256" key="10">
    <source>
        <dbReference type="ARBA" id="ARBA00022723"/>
    </source>
</evidence>
<dbReference type="EMBL" id="JABAYA010000178">
    <property type="protein sequence ID" value="KAF7722757.1"/>
    <property type="molecule type" value="Genomic_DNA"/>
</dbReference>
<dbReference type="Proteomes" id="UP000605846">
    <property type="component" value="Unassembled WGS sequence"/>
</dbReference>
<gene>
    <name evidence="21" type="ORF">EC973_002711</name>
</gene>
<organism evidence="21 22">
    <name type="scientific">Apophysomyces ossiformis</name>
    <dbReference type="NCBI Taxonomy" id="679940"/>
    <lineage>
        <taxon>Eukaryota</taxon>
        <taxon>Fungi</taxon>
        <taxon>Fungi incertae sedis</taxon>
        <taxon>Mucoromycota</taxon>
        <taxon>Mucoromycotina</taxon>
        <taxon>Mucoromycetes</taxon>
        <taxon>Mucorales</taxon>
        <taxon>Mucorineae</taxon>
        <taxon>Mucoraceae</taxon>
        <taxon>Apophysomyces</taxon>
    </lineage>
</organism>
<evidence type="ECO:0000256" key="16">
    <source>
        <dbReference type="ARBA" id="ARBA00023150"/>
    </source>
</evidence>
<dbReference type="Gene3D" id="2.40.340.10">
    <property type="entry name" value="MoeA, C-terminal, domain IV"/>
    <property type="match status" value="1"/>
</dbReference>
<dbReference type="Pfam" id="PF03453">
    <property type="entry name" value="MoeA_N"/>
    <property type="match status" value="1"/>
</dbReference>
<evidence type="ECO:0000256" key="3">
    <source>
        <dbReference type="ARBA" id="ARBA00005046"/>
    </source>
</evidence>
<protein>
    <recommendedName>
        <fullName evidence="20">MoaB/Mog domain-containing protein</fullName>
    </recommendedName>
</protein>
<accession>A0A8H7ENG1</accession>
<evidence type="ECO:0000256" key="8">
    <source>
        <dbReference type="ARBA" id="ARBA00022679"/>
    </source>
</evidence>
<evidence type="ECO:0000256" key="1">
    <source>
        <dbReference type="ARBA" id="ARBA00001946"/>
    </source>
</evidence>
<evidence type="ECO:0000256" key="15">
    <source>
        <dbReference type="ARBA" id="ARBA00023136"/>
    </source>
</evidence>
<dbReference type="InterPro" id="IPR036688">
    <property type="entry name" value="MoeA_C_domain_IV_sf"/>
</dbReference>
<dbReference type="GO" id="GO:0061598">
    <property type="term" value="F:molybdopterin adenylyltransferase activity"/>
    <property type="evidence" value="ECO:0007669"/>
    <property type="project" value="UniProtKB-UniRule"/>
</dbReference>
<keyword evidence="17" id="KW-0511">Multifunctional enzyme</keyword>
<dbReference type="Pfam" id="PF01679">
    <property type="entry name" value="Pmp3"/>
    <property type="match status" value="1"/>
</dbReference>
<keyword evidence="9 19" id="KW-0812">Transmembrane</keyword>
<keyword evidence="22" id="KW-1185">Reference proteome</keyword>
<keyword evidence="13 18" id="KW-0460">Magnesium</keyword>
<dbReference type="NCBIfam" id="TIGR00177">
    <property type="entry name" value="molyb_syn"/>
    <property type="match status" value="2"/>
</dbReference>
<dbReference type="PROSITE" id="PS01309">
    <property type="entry name" value="UPF0057"/>
    <property type="match status" value="1"/>
</dbReference>
<keyword evidence="11" id="KW-0547">Nucleotide-binding</keyword>
<dbReference type="Gene3D" id="3.90.105.10">
    <property type="entry name" value="Molybdopterin biosynthesis moea protein, domain 2"/>
    <property type="match status" value="1"/>
</dbReference>
<evidence type="ECO:0000256" key="19">
    <source>
        <dbReference type="SAM" id="Phobius"/>
    </source>
</evidence>
<dbReference type="SMART" id="SM00852">
    <property type="entry name" value="MoCF_biosynth"/>
    <property type="match status" value="2"/>
</dbReference>
<comment type="pathway">
    <text evidence="3 18">Cofactor biosynthesis; molybdopterin biosynthesis.</text>
</comment>
<dbReference type="InterPro" id="IPR008284">
    <property type="entry name" value="MoCF_biosynth_CS"/>
</dbReference>
<keyword evidence="16 18" id="KW-0501">Molybdenum cofactor biosynthesis</keyword>
<dbReference type="GO" id="GO:0005524">
    <property type="term" value="F:ATP binding"/>
    <property type="evidence" value="ECO:0007669"/>
    <property type="project" value="UniProtKB-UniRule"/>
</dbReference>
<evidence type="ECO:0000256" key="5">
    <source>
        <dbReference type="ARBA" id="ARBA00008339"/>
    </source>
</evidence>
<comment type="function">
    <text evidence="18">Catalyzes two steps in the biosynthesis of the molybdenum cofactor. In the first step, molybdopterin is adenylated. Subsequently, molybdate is inserted into adenylated molybdopterin and AMP is released.</text>
</comment>
<dbReference type="GO" id="GO:0046872">
    <property type="term" value="F:metal ion binding"/>
    <property type="evidence" value="ECO:0007669"/>
    <property type="project" value="UniProtKB-UniRule"/>
</dbReference>
<evidence type="ECO:0000256" key="14">
    <source>
        <dbReference type="ARBA" id="ARBA00022989"/>
    </source>
</evidence>
<dbReference type="GO" id="GO:0016020">
    <property type="term" value="C:membrane"/>
    <property type="evidence" value="ECO:0007669"/>
    <property type="project" value="UniProtKB-SubCell"/>
</dbReference>
<dbReference type="PANTHER" id="PTHR10192">
    <property type="entry name" value="MOLYBDOPTERIN BIOSYNTHESIS PROTEIN"/>
    <property type="match status" value="1"/>
</dbReference>
<evidence type="ECO:0000256" key="7">
    <source>
        <dbReference type="ARBA" id="ARBA00022505"/>
    </source>
</evidence>
<keyword evidence="12" id="KW-0067">ATP-binding</keyword>
<dbReference type="GO" id="GO:0005829">
    <property type="term" value="C:cytosol"/>
    <property type="evidence" value="ECO:0007669"/>
    <property type="project" value="TreeGrafter"/>
</dbReference>
<dbReference type="GO" id="GO:0061599">
    <property type="term" value="F:molybdopterin molybdotransferase activity"/>
    <property type="evidence" value="ECO:0007669"/>
    <property type="project" value="UniProtKB-UniRule"/>
</dbReference>
<dbReference type="FunFam" id="3.40.980.10:FF:000011">
    <property type="entry name" value="Molybdopterin molybdenumtransferase"/>
    <property type="match status" value="1"/>
</dbReference>